<comment type="caution">
    <text evidence="9">The sequence shown here is derived from an EMBL/GenBank/DDBJ whole genome shotgun (WGS) entry which is preliminary data.</text>
</comment>
<name>A0AAW1REB0_9CHLO</name>
<evidence type="ECO:0000256" key="6">
    <source>
        <dbReference type="ARBA" id="ARBA00023063"/>
    </source>
</evidence>
<dbReference type="PANTHER" id="PTHR43456">
    <property type="entry name" value="RIESKE (2FE-2S) DOMAIN-CONTAINING PROTEIN"/>
    <property type="match status" value="1"/>
</dbReference>
<evidence type="ECO:0000259" key="8">
    <source>
        <dbReference type="PROSITE" id="PS51296"/>
    </source>
</evidence>
<dbReference type="PROSITE" id="PS51296">
    <property type="entry name" value="RIESKE"/>
    <property type="match status" value="1"/>
</dbReference>
<evidence type="ECO:0000256" key="2">
    <source>
        <dbReference type="ARBA" id="ARBA00022723"/>
    </source>
</evidence>
<dbReference type="InterPro" id="IPR012748">
    <property type="entry name" value="Rieske-like_NirD"/>
</dbReference>
<protein>
    <recommendedName>
        <fullName evidence="8">Rieske domain-containing protein</fullName>
    </recommendedName>
</protein>
<dbReference type="EMBL" id="JALJOU010000043">
    <property type="protein sequence ID" value="KAK9831970.1"/>
    <property type="molecule type" value="Genomic_DNA"/>
</dbReference>
<dbReference type="AlphaFoldDB" id="A0AAW1REB0"/>
<gene>
    <name evidence="9" type="ORF">WJX81_004286</name>
</gene>
<dbReference type="GO" id="GO:0051537">
    <property type="term" value="F:2 iron, 2 sulfur cluster binding"/>
    <property type="evidence" value="ECO:0007669"/>
    <property type="project" value="UniProtKB-KW"/>
</dbReference>
<evidence type="ECO:0000256" key="4">
    <source>
        <dbReference type="ARBA" id="ARBA00023004"/>
    </source>
</evidence>
<dbReference type="CDD" id="cd03467">
    <property type="entry name" value="Rieske"/>
    <property type="match status" value="1"/>
</dbReference>
<keyword evidence="1" id="KW-0001">2Fe-2S</keyword>
<accession>A0AAW1REB0</accession>
<feature type="transmembrane region" description="Helical" evidence="7">
    <location>
        <begin position="624"/>
        <end position="648"/>
    </location>
</feature>
<evidence type="ECO:0000256" key="7">
    <source>
        <dbReference type="SAM" id="Phobius"/>
    </source>
</evidence>
<evidence type="ECO:0000256" key="1">
    <source>
        <dbReference type="ARBA" id="ARBA00022714"/>
    </source>
</evidence>
<dbReference type="Gene3D" id="2.102.10.10">
    <property type="entry name" value="Rieske [2Fe-2S] iron-sulphur domain"/>
    <property type="match status" value="1"/>
</dbReference>
<dbReference type="SUPFAM" id="SSF50022">
    <property type="entry name" value="ISP domain"/>
    <property type="match status" value="1"/>
</dbReference>
<organism evidence="9 10">
    <name type="scientific">Elliptochloris bilobata</name>
    <dbReference type="NCBI Taxonomy" id="381761"/>
    <lineage>
        <taxon>Eukaryota</taxon>
        <taxon>Viridiplantae</taxon>
        <taxon>Chlorophyta</taxon>
        <taxon>core chlorophytes</taxon>
        <taxon>Trebouxiophyceae</taxon>
        <taxon>Trebouxiophyceae incertae sedis</taxon>
        <taxon>Elliptochloris clade</taxon>
        <taxon>Elliptochloris</taxon>
    </lineage>
</organism>
<keyword evidence="10" id="KW-1185">Reference proteome</keyword>
<dbReference type="InterPro" id="IPR017941">
    <property type="entry name" value="Rieske_2Fe-2S"/>
</dbReference>
<evidence type="ECO:0000256" key="3">
    <source>
        <dbReference type="ARBA" id="ARBA00023002"/>
    </source>
</evidence>
<keyword evidence="6" id="KW-0534">Nitrate assimilation</keyword>
<dbReference type="GO" id="GO:0008942">
    <property type="term" value="F:nitrite reductase [NAD(P)H] activity"/>
    <property type="evidence" value="ECO:0007669"/>
    <property type="project" value="InterPro"/>
</dbReference>
<dbReference type="PANTHER" id="PTHR43456:SF2">
    <property type="entry name" value="RIESKE (2FE-2S) DOMAIN-CONTAINING PROTEIN"/>
    <property type="match status" value="1"/>
</dbReference>
<reference evidence="9 10" key="1">
    <citation type="journal article" date="2024" name="Nat. Commun.">
        <title>Phylogenomics reveals the evolutionary origins of lichenization in chlorophyte algae.</title>
        <authorList>
            <person name="Puginier C."/>
            <person name="Libourel C."/>
            <person name="Otte J."/>
            <person name="Skaloud P."/>
            <person name="Haon M."/>
            <person name="Grisel S."/>
            <person name="Petersen M."/>
            <person name="Berrin J.G."/>
            <person name="Delaux P.M."/>
            <person name="Dal Grande F."/>
            <person name="Keller J."/>
        </authorList>
    </citation>
    <scope>NUCLEOTIDE SEQUENCE [LARGE SCALE GENOMIC DNA]</scope>
    <source>
        <strain evidence="9 10">SAG 245.80</strain>
    </source>
</reference>
<keyword evidence="4" id="KW-0408">Iron</keyword>
<dbReference type="GO" id="GO:0042128">
    <property type="term" value="P:nitrate assimilation"/>
    <property type="evidence" value="ECO:0007669"/>
    <property type="project" value="UniProtKB-KW"/>
</dbReference>
<dbReference type="InterPro" id="IPR036922">
    <property type="entry name" value="Rieske_2Fe-2S_sf"/>
</dbReference>
<keyword evidence="7" id="KW-0812">Transmembrane</keyword>
<keyword evidence="3" id="KW-0560">Oxidoreductase</keyword>
<proteinExistence type="predicted"/>
<feature type="domain" description="Rieske" evidence="8">
    <location>
        <begin position="463"/>
        <end position="575"/>
    </location>
</feature>
<keyword evidence="7" id="KW-1133">Transmembrane helix</keyword>
<dbReference type="GO" id="GO:0046872">
    <property type="term" value="F:metal ion binding"/>
    <property type="evidence" value="ECO:0007669"/>
    <property type="project" value="UniProtKB-KW"/>
</dbReference>
<evidence type="ECO:0000256" key="5">
    <source>
        <dbReference type="ARBA" id="ARBA00023014"/>
    </source>
</evidence>
<dbReference type="Proteomes" id="UP001445335">
    <property type="component" value="Unassembled WGS sequence"/>
</dbReference>
<keyword evidence="7" id="KW-0472">Membrane</keyword>
<keyword evidence="5" id="KW-0411">Iron-sulfur</keyword>
<keyword evidence="2" id="KW-0479">Metal-binding</keyword>
<evidence type="ECO:0000313" key="10">
    <source>
        <dbReference type="Proteomes" id="UP001445335"/>
    </source>
</evidence>
<evidence type="ECO:0000313" key="9">
    <source>
        <dbReference type="EMBL" id="KAK9831970.1"/>
    </source>
</evidence>
<sequence length="654" mass="69513">MAFVLEQWAPARRTARRLSLARSSSEAGRLIQDQNHSSYYFEEAVAISLLAPPSLHTVFTLSFIDYFQSAYEQQFNGKGTDGVYCVATHTTHVLALNTSHTYAAFDVTQAAQPPPWEVSVSQGSSLLQLSVAPGMPNATSDLSVRASAMRSPPVSALNLTAFRLFVDTTEPLSEGFLVPAMFMSDQANEIGISAASWQACFQCGTTAEGQCVVVNSGSKTDQFSAFRGTTLASLLSVDGADCAFVAGSLTPDTPDAPAAQELIGGCELVAECGSTPMLYLYIPFWRQAMPTAAPPPDAQQQAWPAGAFTEVNFLDSLPASLAVSASPSHLRAYNITLVSRIVVAAGVPVSSVATGLLDARRLFIAASVSFPAGPDGLDAAVRFRHALSATATGLPVDPPMTRYNISAASVRIVEPAPLAATSPCLPGMLECLSGATEEQVSVQIPQEPEPAPVAAEPLGEGFVPVCKPEELPKGTRKEVRVGGVSVLLFWYRSNIYAIESRSPAEGAYSEGFLKAMLTQDYEIECPQTGTLFSLKTGDIISWYPGNPVLRLITPQETCRKLDVFPVKLTQDAICIDVSGASTTKFQTTRGGSDTSIDNNNVFAVQPRVYLENESSVVEDDGSNVYTQLVTIFAVLCVAAAGVALGAWATQGFRL</sequence>
<dbReference type="Pfam" id="PF13806">
    <property type="entry name" value="Rieske_2"/>
    <property type="match status" value="1"/>
</dbReference>